<evidence type="ECO:0000313" key="4">
    <source>
        <dbReference type="EMBL" id="OMO81442.1"/>
    </source>
</evidence>
<dbReference type="AlphaFoldDB" id="A0A1R3IFS8"/>
<dbReference type="InterPro" id="IPR023213">
    <property type="entry name" value="CAT-like_dom_sf"/>
</dbReference>
<sequence>MELEVEVMSREIVQPSSPTPDRLRHYQLSFLDQIAPQVYMPFILFYPEICVTEANKIKASHHLKESISKALTYFYPLAGRIRSRSSDNPFVDCNDEGIPFVKAKVKCQISDVIKDPIPLELNKLLPFINIYDAVELPLGIQFNVFECGGIGVGVCMSHIVGDALSLVAFVNTWAAIARGEKELVLPEFASASLFPPRIRPGYNPNIPASIPQSIKKLRYRRLVFTASKIEEIRGKYADNSSSNNPKLPTRVEALSAFIWSRFAASTEDEDMAKFECDEELLAYIAPKAY</sequence>
<organism evidence="4 5">
    <name type="scientific">Corchorus olitorius</name>
    <dbReference type="NCBI Taxonomy" id="93759"/>
    <lineage>
        <taxon>Eukaryota</taxon>
        <taxon>Viridiplantae</taxon>
        <taxon>Streptophyta</taxon>
        <taxon>Embryophyta</taxon>
        <taxon>Tracheophyta</taxon>
        <taxon>Spermatophyta</taxon>
        <taxon>Magnoliopsida</taxon>
        <taxon>eudicotyledons</taxon>
        <taxon>Gunneridae</taxon>
        <taxon>Pentapetalae</taxon>
        <taxon>rosids</taxon>
        <taxon>malvids</taxon>
        <taxon>Malvales</taxon>
        <taxon>Malvaceae</taxon>
        <taxon>Grewioideae</taxon>
        <taxon>Apeibeae</taxon>
        <taxon>Corchorus</taxon>
    </lineage>
</organism>
<dbReference type="PANTHER" id="PTHR31623">
    <property type="entry name" value="F21J9.9"/>
    <property type="match status" value="1"/>
</dbReference>
<accession>A0A1R3IFS8</accession>
<evidence type="ECO:0000313" key="5">
    <source>
        <dbReference type="Proteomes" id="UP000187203"/>
    </source>
</evidence>
<keyword evidence="2 4" id="KW-0808">Transferase</keyword>
<dbReference type="PANTHER" id="PTHR31623:SF46">
    <property type="entry name" value="VINORINE SYNTHASE-LIKE"/>
    <property type="match status" value="1"/>
</dbReference>
<comment type="similarity">
    <text evidence="1">Belongs to the plant acyltransferase family.</text>
</comment>
<dbReference type="Pfam" id="PF02458">
    <property type="entry name" value="Transferase"/>
    <property type="match status" value="1"/>
</dbReference>
<gene>
    <name evidence="4" type="ORF">COLO4_23591</name>
</gene>
<dbReference type="GO" id="GO:0016746">
    <property type="term" value="F:acyltransferase activity"/>
    <property type="evidence" value="ECO:0007669"/>
    <property type="project" value="UniProtKB-KW"/>
</dbReference>
<proteinExistence type="inferred from homology"/>
<name>A0A1R3IFS8_9ROSI</name>
<dbReference type="OrthoDB" id="1932220at2759"/>
<protein>
    <submittedName>
        <fullName evidence="4">Transferase</fullName>
    </submittedName>
</protein>
<dbReference type="Proteomes" id="UP000187203">
    <property type="component" value="Unassembled WGS sequence"/>
</dbReference>
<reference evidence="5" key="1">
    <citation type="submission" date="2013-09" db="EMBL/GenBank/DDBJ databases">
        <title>Corchorus olitorius genome sequencing.</title>
        <authorList>
            <person name="Alam M."/>
            <person name="Haque M.S."/>
            <person name="Islam M.S."/>
            <person name="Emdad E.M."/>
            <person name="Islam M.M."/>
            <person name="Ahmed B."/>
            <person name="Halim A."/>
            <person name="Hossen Q.M.M."/>
            <person name="Hossain M.Z."/>
            <person name="Ahmed R."/>
            <person name="Khan M.M."/>
            <person name="Islam R."/>
            <person name="Rashid M.M."/>
            <person name="Khan S.A."/>
            <person name="Rahman M.S."/>
            <person name="Alam M."/>
            <person name="Yahiya A.S."/>
            <person name="Khan M.S."/>
            <person name="Azam M.S."/>
            <person name="Haque T."/>
            <person name="Lashkar M.Z.H."/>
            <person name="Akhand A.I."/>
            <person name="Morshed G."/>
            <person name="Roy S."/>
            <person name="Uddin K.S."/>
            <person name="Rabeya T."/>
            <person name="Hossain A.S."/>
            <person name="Chowdhury A."/>
            <person name="Snigdha A.R."/>
            <person name="Mortoza M.S."/>
            <person name="Matin S.A."/>
            <person name="Hoque S.M.E."/>
            <person name="Islam M.K."/>
            <person name="Roy D.K."/>
            <person name="Haider R."/>
            <person name="Moosa M.M."/>
            <person name="Elias S.M."/>
            <person name="Hasan A.M."/>
            <person name="Jahan S."/>
            <person name="Shafiuddin M."/>
            <person name="Mahmood N."/>
            <person name="Shommy N.S."/>
        </authorList>
    </citation>
    <scope>NUCLEOTIDE SEQUENCE [LARGE SCALE GENOMIC DNA]</scope>
    <source>
        <strain evidence="5">cv. O-4</strain>
    </source>
</reference>
<evidence type="ECO:0000256" key="1">
    <source>
        <dbReference type="ARBA" id="ARBA00009861"/>
    </source>
</evidence>
<keyword evidence="5" id="KW-1185">Reference proteome</keyword>
<comment type="caution">
    <text evidence="4">The sequence shown here is derived from an EMBL/GenBank/DDBJ whole genome shotgun (WGS) entry which is preliminary data.</text>
</comment>
<evidence type="ECO:0000256" key="3">
    <source>
        <dbReference type="ARBA" id="ARBA00023315"/>
    </source>
</evidence>
<keyword evidence="3" id="KW-0012">Acyltransferase</keyword>
<dbReference type="EMBL" id="AWUE01018282">
    <property type="protein sequence ID" value="OMO81442.1"/>
    <property type="molecule type" value="Genomic_DNA"/>
</dbReference>
<evidence type="ECO:0000256" key="2">
    <source>
        <dbReference type="ARBA" id="ARBA00022679"/>
    </source>
</evidence>
<dbReference type="Gene3D" id="3.30.559.10">
    <property type="entry name" value="Chloramphenicol acetyltransferase-like domain"/>
    <property type="match status" value="2"/>
</dbReference>